<sequence>MSSEHVTTEVESAVDEKPDYAQYIVCAVMVAVGAFLLYDAMTMPGGYAEVDPVGPRFFPIIIGVGLLVMAVVLAVAIPRGLKGEADAGEDIDPDMPSDWRTVGLLVGLFVLLIVLVEPLGWTIASALFFGGCATVLGSRHYVRNFAIGAVLGVASFYAFYSGLGIPLPAGILDGIL</sequence>
<dbReference type="AlphaFoldDB" id="A0A448IUW8"/>
<feature type="transmembrane region" description="Helical" evidence="1">
    <location>
        <begin position="20"/>
        <end position="38"/>
    </location>
</feature>
<dbReference type="RefSeq" id="WP_048631715.1">
    <property type="nucleotide sequence ID" value="NZ_CVQQ01000004.1"/>
</dbReference>
<reference evidence="3 4" key="1">
    <citation type="submission" date="2018-12" db="EMBL/GenBank/DDBJ databases">
        <authorList>
            <consortium name="Pathogen Informatics"/>
        </authorList>
    </citation>
    <scope>NUCLEOTIDE SEQUENCE [LARGE SCALE GENOMIC DNA]</scope>
    <source>
        <strain evidence="3 4">NCTC10437</strain>
    </source>
</reference>
<evidence type="ECO:0000256" key="1">
    <source>
        <dbReference type="SAM" id="Phobius"/>
    </source>
</evidence>
<evidence type="ECO:0000313" key="3">
    <source>
        <dbReference type="EMBL" id="VEG56195.1"/>
    </source>
</evidence>
<organism evidence="3 4">
    <name type="scientific">Mycolicibacterium aurum</name>
    <name type="common">Mycobacterium aurum</name>
    <dbReference type="NCBI Taxonomy" id="1791"/>
    <lineage>
        <taxon>Bacteria</taxon>
        <taxon>Bacillati</taxon>
        <taxon>Actinomycetota</taxon>
        <taxon>Actinomycetes</taxon>
        <taxon>Mycobacteriales</taxon>
        <taxon>Mycobacteriaceae</taxon>
        <taxon>Mycolicibacterium</taxon>
    </lineage>
</organism>
<dbReference type="STRING" id="1791.GCA_001049355_01786"/>
<dbReference type="Pfam" id="PF07331">
    <property type="entry name" value="TctB"/>
    <property type="match status" value="1"/>
</dbReference>
<dbReference type="InterPro" id="IPR009936">
    <property type="entry name" value="DUF1468"/>
</dbReference>
<dbReference type="KEGG" id="mauu:NCTC10437_03392"/>
<feature type="domain" description="DUF1468" evidence="2">
    <location>
        <begin position="24"/>
        <end position="168"/>
    </location>
</feature>
<keyword evidence="1" id="KW-0472">Membrane</keyword>
<evidence type="ECO:0000259" key="2">
    <source>
        <dbReference type="Pfam" id="PF07331"/>
    </source>
</evidence>
<evidence type="ECO:0000313" key="4">
    <source>
        <dbReference type="Proteomes" id="UP000279306"/>
    </source>
</evidence>
<feature type="transmembrane region" description="Helical" evidence="1">
    <location>
        <begin position="58"/>
        <end position="81"/>
    </location>
</feature>
<dbReference type="EMBL" id="LR134356">
    <property type="protein sequence ID" value="VEG56195.1"/>
    <property type="molecule type" value="Genomic_DNA"/>
</dbReference>
<keyword evidence="1" id="KW-1133">Transmembrane helix</keyword>
<protein>
    <submittedName>
        <fullName evidence="3">Integral membrane protein</fullName>
    </submittedName>
</protein>
<keyword evidence="1" id="KW-0812">Transmembrane</keyword>
<proteinExistence type="predicted"/>
<accession>A0A448IUW8</accession>
<dbReference type="OrthoDB" id="5119225at2"/>
<dbReference type="Proteomes" id="UP000279306">
    <property type="component" value="Chromosome"/>
</dbReference>
<feature type="transmembrane region" description="Helical" evidence="1">
    <location>
        <begin position="101"/>
        <end position="129"/>
    </location>
</feature>
<gene>
    <name evidence="3" type="ORF">NCTC10437_03392</name>
</gene>
<name>A0A448IUW8_MYCAU</name>
<keyword evidence="4" id="KW-1185">Reference proteome</keyword>
<feature type="transmembrane region" description="Helical" evidence="1">
    <location>
        <begin position="141"/>
        <end position="160"/>
    </location>
</feature>